<dbReference type="InterPro" id="IPR036388">
    <property type="entry name" value="WH-like_DNA-bd_sf"/>
</dbReference>
<keyword evidence="6" id="KW-1185">Reference proteome</keyword>
<dbReference type="Proteomes" id="UP001240984">
    <property type="component" value="Unassembled WGS sequence"/>
</dbReference>
<proteinExistence type="predicted"/>
<dbReference type="EMBL" id="JAUSRA010000001">
    <property type="protein sequence ID" value="MDP9795333.1"/>
    <property type="molecule type" value="Genomic_DNA"/>
</dbReference>
<evidence type="ECO:0000256" key="2">
    <source>
        <dbReference type="ARBA" id="ARBA00023125"/>
    </source>
</evidence>
<dbReference type="InterPro" id="IPR000835">
    <property type="entry name" value="HTH_MarR-typ"/>
</dbReference>
<dbReference type="InterPro" id="IPR036390">
    <property type="entry name" value="WH_DNA-bd_sf"/>
</dbReference>
<reference evidence="5 6" key="1">
    <citation type="submission" date="2023-07" db="EMBL/GenBank/DDBJ databases">
        <title>Sequencing the genomes of 1000 actinobacteria strains.</title>
        <authorList>
            <person name="Klenk H.-P."/>
        </authorList>
    </citation>
    <scope>NUCLEOTIDE SEQUENCE [LARGE SCALE GENOMIC DNA]</scope>
    <source>
        <strain evidence="5 6">DSM 44710</strain>
    </source>
</reference>
<dbReference type="InterPro" id="IPR023187">
    <property type="entry name" value="Tscrpt_reg_MarR-type_CS"/>
</dbReference>
<name>A0ABT9MVS4_9ACTN</name>
<organism evidence="5 6">
    <name type="scientific">Catenuloplanes nepalensis</name>
    <dbReference type="NCBI Taxonomy" id="587533"/>
    <lineage>
        <taxon>Bacteria</taxon>
        <taxon>Bacillati</taxon>
        <taxon>Actinomycetota</taxon>
        <taxon>Actinomycetes</taxon>
        <taxon>Micromonosporales</taxon>
        <taxon>Micromonosporaceae</taxon>
        <taxon>Catenuloplanes</taxon>
    </lineage>
</organism>
<accession>A0ABT9MVS4</accession>
<gene>
    <name evidence="5" type="ORF">J2S43_003845</name>
</gene>
<dbReference type="PANTHER" id="PTHR33164:SF94">
    <property type="entry name" value="TRANSCRIPTIONAL REGULATORY PROTEIN-RELATED"/>
    <property type="match status" value="1"/>
</dbReference>
<dbReference type="SMART" id="SM00347">
    <property type="entry name" value="HTH_MARR"/>
    <property type="match status" value="1"/>
</dbReference>
<evidence type="ECO:0000313" key="6">
    <source>
        <dbReference type="Proteomes" id="UP001240984"/>
    </source>
</evidence>
<evidence type="ECO:0000256" key="3">
    <source>
        <dbReference type="ARBA" id="ARBA00023163"/>
    </source>
</evidence>
<dbReference type="InterPro" id="IPR039422">
    <property type="entry name" value="MarR/SlyA-like"/>
</dbReference>
<dbReference type="Gene3D" id="1.10.10.10">
    <property type="entry name" value="Winged helix-like DNA-binding domain superfamily/Winged helix DNA-binding domain"/>
    <property type="match status" value="1"/>
</dbReference>
<dbReference type="SUPFAM" id="SSF46785">
    <property type="entry name" value="Winged helix' DNA-binding domain"/>
    <property type="match status" value="1"/>
</dbReference>
<dbReference type="RefSeq" id="WP_306831059.1">
    <property type="nucleotide sequence ID" value="NZ_JAUSRA010000001.1"/>
</dbReference>
<feature type="domain" description="HTH marR-type" evidence="4">
    <location>
        <begin position="11"/>
        <end position="143"/>
    </location>
</feature>
<evidence type="ECO:0000259" key="4">
    <source>
        <dbReference type="PROSITE" id="PS50995"/>
    </source>
</evidence>
<evidence type="ECO:0000313" key="5">
    <source>
        <dbReference type="EMBL" id="MDP9795333.1"/>
    </source>
</evidence>
<dbReference type="Pfam" id="PF01047">
    <property type="entry name" value="MarR"/>
    <property type="match status" value="1"/>
</dbReference>
<dbReference type="PROSITE" id="PS01117">
    <property type="entry name" value="HTH_MARR_1"/>
    <property type="match status" value="1"/>
</dbReference>
<keyword evidence="3" id="KW-0804">Transcription</keyword>
<dbReference type="PROSITE" id="PS50995">
    <property type="entry name" value="HTH_MARR_2"/>
    <property type="match status" value="1"/>
</dbReference>
<evidence type="ECO:0000256" key="1">
    <source>
        <dbReference type="ARBA" id="ARBA00023015"/>
    </source>
</evidence>
<protein>
    <submittedName>
        <fullName evidence="5">DNA-binding MarR family transcriptional regulator</fullName>
    </submittedName>
</protein>
<dbReference type="PANTHER" id="PTHR33164">
    <property type="entry name" value="TRANSCRIPTIONAL REGULATOR, MARR FAMILY"/>
    <property type="match status" value="1"/>
</dbReference>
<comment type="caution">
    <text evidence="5">The sequence shown here is derived from an EMBL/GenBank/DDBJ whole genome shotgun (WGS) entry which is preliminary data.</text>
</comment>
<dbReference type="GO" id="GO:0003677">
    <property type="term" value="F:DNA binding"/>
    <property type="evidence" value="ECO:0007669"/>
    <property type="project" value="UniProtKB-KW"/>
</dbReference>
<sequence>MASDRDPPDRDPDVVAAVDAAADGLLTAFDDDLPHPLSASQLRAVLTLESLPGGVNLRGLADRLGVVLSSASRLSDRLVASGLLDRRQSDSDRREVLVRLSPSGRRFLAELRARRRERLARVLARMTPDDRAALRRGLEAFREAAR</sequence>
<keyword evidence="1" id="KW-0805">Transcription regulation</keyword>
<keyword evidence="2 5" id="KW-0238">DNA-binding</keyword>